<dbReference type="OrthoDB" id="9816425at2"/>
<gene>
    <name evidence="3" type="ORF">E1I69_22100</name>
</gene>
<feature type="transmembrane region" description="Helical" evidence="1">
    <location>
        <begin position="258"/>
        <end position="279"/>
    </location>
</feature>
<name>A0A4S3PJG8_9BACI</name>
<organism evidence="3 4">
    <name type="scientific">Bacillus timonensis</name>
    <dbReference type="NCBI Taxonomy" id="1033734"/>
    <lineage>
        <taxon>Bacteria</taxon>
        <taxon>Bacillati</taxon>
        <taxon>Bacillota</taxon>
        <taxon>Bacilli</taxon>
        <taxon>Bacillales</taxon>
        <taxon>Bacillaceae</taxon>
        <taxon>Bacillus</taxon>
    </lineage>
</organism>
<sequence>MDNKCNIVRDLLPSYIDHLCSQDSINFIEEHLNFCNKCREVLEDMKNDVDLPNKIDEVYKVEVKRPFNKVSSFFKGQKKLTNYLFIAALFSFVFGFIFLTQSIMKYSEHNEEVTELEVVDQEKEAIIDDVFHILESSTELTDKEEKQLITIFKKYNEKLNLLAVFPAKDIEDWLKENAAVKQKPTTIYPIEYNKATVVIGNEGILRNNETITPSGYDLGTVVMAKKRWVIQYEYKSSYERTIERHHQLTYYGPSTWSIFQTPILLFTLFIILLMFWIFFRRQNKRLKDLMG</sequence>
<dbReference type="Proteomes" id="UP000306477">
    <property type="component" value="Unassembled WGS sequence"/>
</dbReference>
<protein>
    <submittedName>
        <fullName evidence="3">Zf-HC2 domain-containing protein</fullName>
    </submittedName>
</protein>
<evidence type="ECO:0000313" key="4">
    <source>
        <dbReference type="Proteomes" id="UP000306477"/>
    </source>
</evidence>
<proteinExistence type="predicted"/>
<dbReference type="InterPro" id="IPR027383">
    <property type="entry name" value="Znf_put"/>
</dbReference>
<evidence type="ECO:0000259" key="2">
    <source>
        <dbReference type="Pfam" id="PF13490"/>
    </source>
</evidence>
<keyword evidence="1" id="KW-0472">Membrane</keyword>
<keyword evidence="4" id="KW-1185">Reference proteome</keyword>
<reference evidence="3 4" key="1">
    <citation type="journal article" date="2019" name="Indoor Air">
        <title>Impacts of indoor surface finishes on bacterial viability.</title>
        <authorList>
            <person name="Hu J."/>
            <person name="Maamar S.B."/>
            <person name="Glawe A.J."/>
            <person name="Gottel N."/>
            <person name="Gilbert J.A."/>
            <person name="Hartmann E.M."/>
        </authorList>
    </citation>
    <scope>NUCLEOTIDE SEQUENCE [LARGE SCALE GENOMIC DNA]</scope>
    <source>
        <strain evidence="3 4">AF060A6</strain>
    </source>
</reference>
<keyword evidence="1" id="KW-0812">Transmembrane</keyword>
<comment type="caution">
    <text evidence="3">The sequence shown here is derived from an EMBL/GenBank/DDBJ whole genome shotgun (WGS) entry which is preliminary data.</text>
</comment>
<accession>A0A4S3PJG8</accession>
<feature type="domain" description="Putative zinc-finger" evidence="2">
    <location>
        <begin position="5"/>
        <end position="39"/>
    </location>
</feature>
<keyword evidence="1" id="KW-1133">Transmembrane helix</keyword>
<feature type="transmembrane region" description="Helical" evidence="1">
    <location>
        <begin position="83"/>
        <end position="104"/>
    </location>
</feature>
<dbReference type="EMBL" id="SLUB01000075">
    <property type="protein sequence ID" value="THE09509.1"/>
    <property type="molecule type" value="Genomic_DNA"/>
</dbReference>
<evidence type="ECO:0000256" key="1">
    <source>
        <dbReference type="SAM" id="Phobius"/>
    </source>
</evidence>
<dbReference type="AlphaFoldDB" id="A0A4S3PJG8"/>
<evidence type="ECO:0000313" key="3">
    <source>
        <dbReference type="EMBL" id="THE09509.1"/>
    </source>
</evidence>
<dbReference type="RefSeq" id="WP_136381700.1">
    <property type="nucleotide sequence ID" value="NZ_SLUB01000075.1"/>
</dbReference>
<dbReference type="Pfam" id="PF13490">
    <property type="entry name" value="zf-HC2"/>
    <property type="match status" value="1"/>
</dbReference>